<evidence type="ECO:0000256" key="1">
    <source>
        <dbReference type="ARBA" id="ARBA00022723"/>
    </source>
</evidence>
<dbReference type="EMBL" id="CP092881">
    <property type="protein sequence ID" value="UYV81084.1"/>
    <property type="molecule type" value="Genomic_DNA"/>
</dbReference>
<dbReference type="InterPro" id="IPR013087">
    <property type="entry name" value="Znf_C2H2_type"/>
</dbReference>
<keyword evidence="1" id="KW-0479">Metal-binding</keyword>
<accession>A0ABY6LJQ8</accession>
<gene>
    <name evidence="7" type="ORF">LAZ67_19002723</name>
</gene>
<feature type="domain" description="C2H2-type" evidence="6">
    <location>
        <begin position="186"/>
        <end position="215"/>
    </location>
</feature>
<feature type="domain" description="C2H2-type" evidence="6">
    <location>
        <begin position="216"/>
        <end position="239"/>
    </location>
</feature>
<dbReference type="PANTHER" id="PTHR19818:SF163">
    <property type="entry name" value="C2H2-TYPE DOMAIN-CONTAINING PROTEIN"/>
    <property type="match status" value="1"/>
</dbReference>
<dbReference type="Pfam" id="PF00096">
    <property type="entry name" value="zf-C2H2"/>
    <property type="match status" value="3"/>
</dbReference>
<evidence type="ECO:0000313" key="7">
    <source>
        <dbReference type="EMBL" id="UYV81084.1"/>
    </source>
</evidence>
<reference evidence="7 8" key="1">
    <citation type="submission" date="2022-01" db="EMBL/GenBank/DDBJ databases">
        <title>A chromosomal length assembly of Cordylochernes scorpioides.</title>
        <authorList>
            <person name="Zeh D."/>
            <person name="Zeh J."/>
        </authorList>
    </citation>
    <scope>NUCLEOTIDE SEQUENCE [LARGE SCALE GENOMIC DNA]</scope>
    <source>
        <strain evidence="7">IN4F17</strain>
        <tissue evidence="7">Whole Body</tissue>
    </source>
</reference>
<dbReference type="SUPFAM" id="SSF57667">
    <property type="entry name" value="beta-beta-alpha zinc fingers"/>
    <property type="match status" value="2"/>
</dbReference>
<dbReference type="InterPro" id="IPR050329">
    <property type="entry name" value="GLI_C2H2-zinc-finger"/>
</dbReference>
<dbReference type="Gene3D" id="3.30.160.60">
    <property type="entry name" value="Classic Zinc Finger"/>
    <property type="match status" value="4"/>
</dbReference>
<protein>
    <submittedName>
        <fullName evidence="7">ZNF76</fullName>
    </submittedName>
</protein>
<evidence type="ECO:0000259" key="6">
    <source>
        <dbReference type="PROSITE" id="PS50157"/>
    </source>
</evidence>
<evidence type="ECO:0000256" key="5">
    <source>
        <dbReference type="PROSITE-ProRule" id="PRU00042"/>
    </source>
</evidence>
<evidence type="ECO:0000256" key="4">
    <source>
        <dbReference type="ARBA" id="ARBA00022833"/>
    </source>
</evidence>
<dbReference type="Proteomes" id="UP001235939">
    <property type="component" value="Chromosome 19"/>
</dbReference>
<sequence length="273" mass="31702">MLSEYLRAAAARYVLPKPRKAGLYLDSQIQPAREVTRKREDKTPSCDIFQLSVVNTETDGSIFLLSKHSWRCQGTGIWLDDFILICFYYRLKINRERPFKCTFEGCDRAFTTSNIRKVHVRTHTGEKPYTCKYEGCGRAFASATNYKNHIRIHTEIESINNREVMYKRTGELGHTANCPVPGEKPYQCPITGCQKRFTEYSSLYKHHVVHTHSQPYSCELCGRNYRQTSTLALHKRTSHNIFPESPPPWCLPAQLVWRKRSPSFLKSWVTTVE</sequence>
<keyword evidence="2" id="KW-0677">Repeat</keyword>
<evidence type="ECO:0000256" key="3">
    <source>
        <dbReference type="ARBA" id="ARBA00022771"/>
    </source>
</evidence>
<keyword evidence="8" id="KW-1185">Reference proteome</keyword>
<name>A0ABY6LJQ8_9ARAC</name>
<feature type="domain" description="C2H2-type" evidence="6">
    <location>
        <begin position="99"/>
        <end position="128"/>
    </location>
</feature>
<dbReference type="SMART" id="SM00355">
    <property type="entry name" value="ZnF_C2H2"/>
    <property type="match status" value="4"/>
</dbReference>
<dbReference type="InterPro" id="IPR036236">
    <property type="entry name" value="Znf_C2H2_sf"/>
</dbReference>
<organism evidence="7 8">
    <name type="scientific">Cordylochernes scorpioides</name>
    <dbReference type="NCBI Taxonomy" id="51811"/>
    <lineage>
        <taxon>Eukaryota</taxon>
        <taxon>Metazoa</taxon>
        <taxon>Ecdysozoa</taxon>
        <taxon>Arthropoda</taxon>
        <taxon>Chelicerata</taxon>
        <taxon>Arachnida</taxon>
        <taxon>Pseudoscorpiones</taxon>
        <taxon>Cheliferoidea</taxon>
        <taxon>Chernetidae</taxon>
        <taxon>Cordylochernes</taxon>
    </lineage>
</organism>
<dbReference type="PANTHER" id="PTHR19818">
    <property type="entry name" value="ZINC FINGER PROTEIN ZIC AND GLI"/>
    <property type="match status" value="1"/>
</dbReference>
<dbReference type="PROSITE" id="PS00028">
    <property type="entry name" value="ZINC_FINGER_C2H2_1"/>
    <property type="match status" value="4"/>
</dbReference>
<evidence type="ECO:0000313" key="8">
    <source>
        <dbReference type="Proteomes" id="UP001235939"/>
    </source>
</evidence>
<evidence type="ECO:0000256" key="2">
    <source>
        <dbReference type="ARBA" id="ARBA00022737"/>
    </source>
</evidence>
<proteinExistence type="predicted"/>
<dbReference type="PROSITE" id="PS50157">
    <property type="entry name" value="ZINC_FINGER_C2H2_2"/>
    <property type="match status" value="4"/>
</dbReference>
<keyword evidence="4" id="KW-0862">Zinc</keyword>
<feature type="domain" description="C2H2-type" evidence="6">
    <location>
        <begin position="129"/>
        <end position="158"/>
    </location>
</feature>
<keyword evidence="3 5" id="KW-0863">Zinc-finger</keyword>